<protein>
    <submittedName>
        <fullName evidence="1">Uncharacterized protein</fullName>
    </submittedName>
</protein>
<keyword evidence="2" id="KW-1185">Reference proteome</keyword>
<accession>A0A843U2L8</accession>
<gene>
    <name evidence="1" type="ORF">Taro_008941</name>
</gene>
<dbReference type="AlphaFoldDB" id="A0A843U2L8"/>
<reference evidence="1" key="1">
    <citation type="submission" date="2017-07" db="EMBL/GenBank/DDBJ databases">
        <title>Taro Niue Genome Assembly and Annotation.</title>
        <authorList>
            <person name="Atibalentja N."/>
            <person name="Keating K."/>
            <person name="Fields C.J."/>
        </authorList>
    </citation>
    <scope>NUCLEOTIDE SEQUENCE</scope>
    <source>
        <strain evidence="1">Niue_2</strain>
        <tissue evidence="1">Leaf</tissue>
    </source>
</reference>
<dbReference type="OrthoDB" id="670199at2759"/>
<evidence type="ECO:0000313" key="2">
    <source>
        <dbReference type="Proteomes" id="UP000652761"/>
    </source>
</evidence>
<feature type="non-terminal residue" evidence="1">
    <location>
        <position position="1"/>
    </location>
</feature>
<comment type="caution">
    <text evidence="1">The sequence shown here is derived from an EMBL/GenBank/DDBJ whole genome shotgun (WGS) entry which is preliminary data.</text>
</comment>
<evidence type="ECO:0000313" key="1">
    <source>
        <dbReference type="EMBL" id="MQL76546.1"/>
    </source>
</evidence>
<proteinExistence type="predicted"/>
<feature type="non-terminal residue" evidence="1">
    <location>
        <position position="319"/>
    </location>
</feature>
<sequence length="319" mass="35142">CGGKTWPIIIASNLAKPKPKIYKAKTKTFHDKHIHRKFFQVHDKVWLFNSRLRGKLKSRWDAPYTIVKAYDNACTYANKNFTMWTKAEAVGTMGGQHPCVQIWRAEEAMDPRQLACGSDLVRWLGGQIWSLVRCSGYAAVRMAPRCRAGHADFLCAAAMVLRWRHSCEADGSMAASAGVAQLWSGYGARVCGMAQALRNQGWARATAEPVVRSSCGCCVGDPEGGNRSTPGGSGAYKKTPRAGRETELGQLEISLTSGRRPYWRQYHDVDVVSASTPWTPTLIPTSNDVDANFSDLHALQSPEFREHATPTIGELSPTV</sequence>
<name>A0A843U2L8_COLES</name>
<dbReference type="EMBL" id="NMUH01000304">
    <property type="protein sequence ID" value="MQL76546.1"/>
    <property type="molecule type" value="Genomic_DNA"/>
</dbReference>
<organism evidence="1 2">
    <name type="scientific">Colocasia esculenta</name>
    <name type="common">Wild taro</name>
    <name type="synonym">Arum esculentum</name>
    <dbReference type="NCBI Taxonomy" id="4460"/>
    <lineage>
        <taxon>Eukaryota</taxon>
        <taxon>Viridiplantae</taxon>
        <taxon>Streptophyta</taxon>
        <taxon>Embryophyta</taxon>
        <taxon>Tracheophyta</taxon>
        <taxon>Spermatophyta</taxon>
        <taxon>Magnoliopsida</taxon>
        <taxon>Liliopsida</taxon>
        <taxon>Araceae</taxon>
        <taxon>Aroideae</taxon>
        <taxon>Colocasieae</taxon>
        <taxon>Colocasia</taxon>
    </lineage>
</organism>
<dbReference type="Proteomes" id="UP000652761">
    <property type="component" value="Unassembled WGS sequence"/>
</dbReference>